<dbReference type="PANTHER" id="PTHR11220:SF58">
    <property type="entry name" value="SOUL HEME-BINDING FAMILY PROTEIN"/>
    <property type="match status" value="1"/>
</dbReference>
<reference evidence="1 2" key="1">
    <citation type="submission" date="2024-03" db="EMBL/GenBank/DDBJ databases">
        <title>Aquirufa genome sequencing.</title>
        <authorList>
            <person name="Pitt A."/>
            <person name="Hahn M.W."/>
        </authorList>
    </citation>
    <scope>NUCLEOTIDE SEQUENCE [LARGE SCALE GENOMIC DNA]</scope>
    <source>
        <strain evidence="1 2">OSTEICH-129V</strain>
    </source>
</reference>
<accession>A0ABW6DHD0</accession>
<dbReference type="RefSeq" id="WP_377983990.1">
    <property type="nucleotide sequence ID" value="NZ_JBBKXZ010000004.1"/>
</dbReference>
<dbReference type="Proteomes" id="UP001598138">
    <property type="component" value="Unassembled WGS sequence"/>
</dbReference>
<evidence type="ECO:0000313" key="2">
    <source>
        <dbReference type="Proteomes" id="UP001598138"/>
    </source>
</evidence>
<organism evidence="1 2">
    <name type="scientific">Aquirufa avitistagni</name>
    <dbReference type="NCBI Taxonomy" id="3104728"/>
    <lineage>
        <taxon>Bacteria</taxon>
        <taxon>Pseudomonadati</taxon>
        <taxon>Bacteroidota</taxon>
        <taxon>Cytophagia</taxon>
        <taxon>Cytophagales</taxon>
        <taxon>Flectobacillaceae</taxon>
        <taxon>Aquirufa</taxon>
    </lineage>
</organism>
<evidence type="ECO:0000313" key="1">
    <source>
        <dbReference type="EMBL" id="MFD3395117.1"/>
    </source>
</evidence>
<dbReference type="Pfam" id="PF04832">
    <property type="entry name" value="SOUL"/>
    <property type="match status" value="1"/>
</dbReference>
<proteinExistence type="predicted"/>
<comment type="caution">
    <text evidence="1">The sequence shown here is derived from an EMBL/GenBank/DDBJ whole genome shotgun (WGS) entry which is preliminary data.</text>
</comment>
<sequence length="198" mass="22396">MKAFYIIASIGFIFLMIQSYQLVSSNLKTENQKYRLVRKEAKFEIRFYPAATFAKIYSQGTNYKSVASSGFRKLAGYIFGGNDQGKSIAMTSPVRMEIGNQGSTMSFVMPEKYTSSDLPKPKDSGVHIVKSSPQYVAVIRFGGYADDEKITEKRDELLALIQKKGIKVAGEYSFLGYNAPFQFWGRKNEVVIPIEWKE</sequence>
<dbReference type="EMBL" id="JBBKXZ010000004">
    <property type="protein sequence ID" value="MFD3395117.1"/>
    <property type="molecule type" value="Genomic_DNA"/>
</dbReference>
<protein>
    <submittedName>
        <fullName evidence="1">Heme-binding protein</fullName>
    </submittedName>
</protein>
<dbReference type="Gene3D" id="3.20.80.10">
    <property type="entry name" value="Regulatory factor, effector binding domain"/>
    <property type="match status" value="1"/>
</dbReference>
<dbReference type="InterPro" id="IPR011256">
    <property type="entry name" value="Reg_factor_effector_dom_sf"/>
</dbReference>
<name>A0ABW6DHD0_9BACT</name>
<keyword evidence="2" id="KW-1185">Reference proteome</keyword>
<dbReference type="PANTHER" id="PTHR11220">
    <property type="entry name" value="HEME-BINDING PROTEIN-RELATED"/>
    <property type="match status" value="1"/>
</dbReference>
<dbReference type="SUPFAM" id="SSF55136">
    <property type="entry name" value="Probable bacterial effector-binding domain"/>
    <property type="match status" value="1"/>
</dbReference>
<gene>
    <name evidence="1" type="ORF">U0R10_10845</name>
</gene>
<dbReference type="InterPro" id="IPR006917">
    <property type="entry name" value="SOUL_heme-bd"/>
</dbReference>